<accession>A0A222VKP5</accession>
<protein>
    <submittedName>
        <fullName evidence="2">Uncharacterized protein</fullName>
    </submittedName>
</protein>
<evidence type="ECO:0000313" key="3">
    <source>
        <dbReference type="Proteomes" id="UP000199494"/>
    </source>
</evidence>
<feature type="compositionally biased region" description="Basic and acidic residues" evidence="1">
    <location>
        <begin position="241"/>
        <end position="251"/>
    </location>
</feature>
<evidence type="ECO:0000256" key="1">
    <source>
        <dbReference type="SAM" id="MobiDB-lite"/>
    </source>
</evidence>
<dbReference type="Proteomes" id="UP000199494">
    <property type="component" value="Unassembled WGS sequence"/>
</dbReference>
<gene>
    <name evidence="2" type="ORF">SAMN05421630_10259</name>
</gene>
<keyword evidence="3" id="KW-1185">Reference proteome</keyword>
<proteinExistence type="predicted"/>
<dbReference type="KEGG" id="pmad:BAY61_05275"/>
<reference evidence="2 3" key="1">
    <citation type="submission" date="2016-10" db="EMBL/GenBank/DDBJ databases">
        <authorList>
            <person name="de Groot N.N."/>
        </authorList>
    </citation>
    <scope>NUCLEOTIDE SEQUENCE [LARGE SCALE GENOMIC DNA]</scope>
    <source>
        <strain evidence="2 3">CGMCC 4.5506</strain>
    </source>
</reference>
<sequence>MILVYGNGPYPECSGVHENDMGISTMTIRAALRRTTAVSALGLLLAACGGSPGTGGGTGAEGSGEGGDRAQVIGSWQDEFCPTVQPELAAERMSSSEFGFGPTYMPMGNARTPNTFDCEAEPIIKVPDARNDYKGYVAIAVYNGKEPARSGVEAYYRERLAKWTEYYEELEPGPQRTNREENDALTPFLDEAIEGPWEEGHAYAINAAGVYDGSAFAAIRTKDYALFVTVDYPMDREVRMARDASQSRERNGSTGFSEEEIESRRELPFTDEEIAEWTTGEYITTVYEAIEAKLES</sequence>
<dbReference type="STRING" id="530584.SAMN05421630_10259"/>
<organism evidence="2 3">
    <name type="scientific">Prauserella marina</name>
    <dbReference type="NCBI Taxonomy" id="530584"/>
    <lineage>
        <taxon>Bacteria</taxon>
        <taxon>Bacillati</taxon>
        <taxon>Actinomycetota</taxon>
        <taxon>Actinomycetes</taxon>
        <taxon>Pseudonocardiales</taxon>
        <taxon>Pseudonocardiaceae</taxon>
        <taxon>Prauserella</taxon>
    </lineage>
</organism>
<dbReference type="EMBL" id="FMZE01000002">
    <property type="protein sequence ID" value="SDC42707.1"/>
    <property type="molecule type" value="Genomic_DNA"/>
</dbReference>
<feature type="region of interest" description="Disordered" evidence="1">
    <location>
        <begin position="241"/>
        <end position="270"/>
    </location>
</feature>
<dbReference type="AlphaFoldDB" id="A0A222VKP5"/>
<evidence type="ECO:0000313" key="2">
    <source>
        <dbReference type="EMBL" id="SDC42707.1"/>
    </source>
</evidence>
<name>A0A222VKP5_9PSEU</name>